<proteinExistence type="predicted"/>
<comment type="caution">
    <text evidence="1">The sequence shown here is derived from an EMBL/GenBank/DDBJ whole genome shotgun (WGS) entry which is preliminary data.</text>
</comment>
<organism evidence="1 2">
    <name type="scientific">Catenibacillus scindens</name>
    <dbReference type="NCBI Taxonomy" id="673271"/>
    <lineage>
        <taxon>Bacteria</taxon>
        <taxon>Bacillati</taxon>
        <taxon>Bacillota</taxon>
        <taxon>Clostridia</taxon>
        <taxon>Lachnospirales</taxon>
        <taxon>Lachnospiraceae</taxon>
        <taxon>Catenibacillus</taxon>
    </lineage>
</organism>
<accession>A0A7W8M5B2</accession>
<gene>
    <name evidence="1" type="ORF">HNP82_002019</name>
</gene>
<protein>
    <submittedName>
        <fullName evidence="1">Uncharacterized protein</fullName>
    </submittedName>
</protein>
<sequence>MLLNLFHVCGIYQELLAAGARSVHRCAVEGYDKDFGMDSILEKMVLQIGRSDADFSRISGGMAGIDYWGTGYDPDSGKIDAVLSCNVLPAFSLFSLGNIKVSFSLHSRAFIGGKMLSGSDDTAATDKKMVYVAENGVVYHSSRECAYIDLSLHGVMSGSLDGLRNTQGGKYYPCERCMESEDGGGSVVYITDTGTRYHSSSQCPGLSRTVYEMELTLDCGLPPCHRCQP</sequence>
<dbReference type="Proteomes" id="UP000543642">
    <property type="component" value="Unassembled WGS sequence"/>
</dbReference>
<reference evidence="1 2" key="1">
    <citation type="submission" date="2020-08" db="EMBL/GenBank/DDBJ databases">
        <title>Genomic Encyclopedia of Type Strains, Phase IV (KMG-IV): sequencing the most valuable type-strain genomes for metagenomic binning, comparative biology and taxonomic classification.</title>
        <authorList>
            <person name="Goeker M."/>
        </authorList>
    </citation>
    <scope>NUCLEOTIDE SEQUENCE [LARGE SCALE GENOMIC DNA]</scope>
    <source>
        <strain evidence="1 2">DSM 106146</strain>
    </source>
</reference>
<name>A0A7W8M5B2_9FIRM</name>
<dbReference type="EMBL" id="JACHFW010000007">
    <property type="protein sequence ID" value="MBB5264880.1"/>
    <property type="molecule type" value="Genomic_DNA"/>
</dbReference>
<evidence type="ECO:0000313" key="2">
    <source>
        <dbReference type="Proteomes" id="UP000543642"/>
    </source>
</evidence>
<dbReference type="RefSeq" id="WP_183773897.1">
    <property type="nucleotide sequence ID" value="NZ_CAWVEG010000128.1"/>
</dbReference>
<evidence type="ECO:0000313" key="1">
    <source>
        <dbReference type="EMBL" id="MBB5264880.1"/>
    </source>
</evidence>
<keyword evidence="2" id="KW-1185">Reference proteome</keyword>
<dbReference type="AlphaFoldDB" id="A0A7W8M5B2"/>